<dbReference type="PANTHER" id="PTHR45947">
    <property type="entry name" value="SULFOQUINOVOSYL TRANSFERASE SQD2"/>
    <property type="match status" value="1"/>
</dbReference>
<dbReference type="Proteomes" id="UP000279600">
    <property type="component" value="Chromosome"/>
</dbReference>
<dbReference type="EMBL" id="CP034549">
    <property type="protein sequence ID" value="AZQ43883.1"/>
    <property type="molecule type" value="Genomic_DNA"/>
</dbReference>
<dbReference type="AlphaFoldDB" id="A0A3S9MXW2"/>
<dbReference type="CDD" id="cd03801">
    <property type="entry name" value="GT4_PimA-like"/>
    <property type="match status" value="1"/>
</dbReference>
<dbReference type="Pfam" id="PF13439">
    <property type="entry name" value="Glyco_transf_4"/>
    <property type="match status" value="1"/>
</dbReference>
<dbReference type="PANTHER" id="PTHR45947:SF3">
    <property type="entry name" value="SULFOQUINOVOSYL TRANSFERASE SQD2"/>
    <property type="match status" value="1"/>
</dbReference>
<keyword evidence="3" id="KW-0808">Transferase</keyword>
<feature type="domain" description="Glycosyl transferase family 1" evidence="1">
    <location>
        <begin position="162"/>
        <end position="315"/>
    </location>
</feature>
<evidence type="ECO:0000259" key="1">
    <source>
        <dbReference type="Pfam" id="PF00534"/>
    </source>
</evidence>
<reference evidence="3 4" key="1">
    <citation type="submission" date="2018-12" db="EMBL/GenBank/DDBJ databases">
        <title>Complete genome of Nonlabens sp. MJ115.</title>
        <authorList>
            <person name="Choi H.S."/>
            <person name="Jung J."/>
        </authorList>
    </citation>
    <scope>NUCLEOTIDE SEQUENCE [LARGE SCALE GENOMIC DNA]</scope>
    <source>
        <strain evidence="3 4">MJ115</strain>
    </source>
</reference>
<dbReference type="Gene3D" id="3.40.50.2000">
    <property type="entry name" value="Glycogen Phosphorylase B"/>
    <property type="match status" value="2"/>
</dbReference>
<dbReference type="InterPro" id="IPR028098">
    <property type="entry name" value="Glyco_trans_4-like_N"/>
</dbReference>
<proteinExistence type="predicted"/>
<feature type="domain" description="Glycosyltransferase subfamily 4-like N-terminal" evidence="2">
    <location>
        <begin position="50"/>
        <end position="147"/>
    </location>
</feature>
<gene>
    <name evidence="3" type="ORF">EJ995_06435</name>
</gene>
<organism evidence="3 4">
    <name type="scientific">Nonlabens ponticola</name>
    <dbReference type="NCBI Taxonomy" id="2496866"/>
    <lineage>
        <taxon>Bacteria</taxon>
        <taxon>Pseudomonadati</taxon>
        <taxon>Bacteroidota</taxon>
        <taxon>Flavobacteriia</taxon>
        <taxon>Flavobacteriales</taxon>
        <taxon>Flavobacteriaceae</taxon>
        <taxon>Nonlabens</taxon>
    </lineage>
</organism>
<evidence type="ECO:0000313" key="3">
    <source>
        <dbReference type="EMBL" id="AZQ43883.1"/>
    </source>
</evidence>
<dbReference type="OrthoDB" id="139410at2"/>
<dbReference type="SUPFAM" id="SSF53756">
    <property type="entry name" value="UDP-Glycosyltransferase/glycogen phosphorylase"/>
    <property type="match status" value="1"/>
</dbReference>
<accession>A0A3S9MXW2</accession>
<dbReference type="KEGG" id="noj:EJ995_06435"/>
<dbReference type="GO" id="GO:0016757">
    <property type="term" value="F:glycosyltransferase activity"/>
    <property type="evidence" value="ECO:0007669"/>
    <property type="project" value="InterPro"/>
</dbReference>
<evidence type="ECO:0000313" key="4">
    <source>
        <dbReference type="Proteomes" id="UP000279600"/>
    </source>
</evidence>
<protein>
    <submittedName>
        <fullName evidence="3">Glycosyltransferase family 1 protein</fullName>
    </submittedName>
</protein>
<dbReference type="Pfam" id="PF00534">
    <property type="entry name" value="Glycos_transf_1"/>
    <property type="match status" value="1"/>
</dbReference>
<keyword evidence="4" id="KW-1185">Reference proteome</keyword>
<dbReference type="RefSeq" id="WP_126446765.1">
    <property type="nucleotide sequence ID" value="NZ_CP034549.1"/>
</dbReference>
<dbReference type="InterPro" id="IPR001296">
    <property type="entry name" value="Glyco_trans_1"/>
</dbReference>
<dbReference type="InterPro" id="IPR050194">
    <property type="entry name" value="Glycosyltransferase_grp1"/>
</dbReference>
<evidence type="ECO:0000259" key="2">
    <source>
        <dbReference type="Pfam" id="PF13439"/>
    </source>
</evidence>
<name>A0A3S9MXW2_9FLAO</name>
<sequence length="335" mass="37651">MNIIYIGNKLQNKNRTATTIDTLGSRLEALGFNMKYASSKSNKILRLLDMINTVITYSRWADKVLIDTYSTQNFWYAISLARICRLLGIPYIPILHGGNLPARLQSQPKIFKRFLNAAQHIVCPSAYLEQAFAKANFSNINVIPNSIQGEHYTFNKRESITPKLLWVRSLAAIYNPQMAIHALKSIAETYPNASLTMVGPDKENMLPELRRLANEHHLDITFTGLLSIAEWIALSDEHDIFINTSHFDNLPVSLLEAMALGLPVISTEVGGIPNLIDHGKNGILIADDDAQQMADQIKLLIQDPAKAAALSMNGRLKAESYFWEQVKQQWFTILT</sequence>